<dbReference type="Proteomes" id="UP001163603">
    <property type="component" value="Chromosome 4"/>
</dbReference>
<evidence type="ECO:0000313" key="2">
    <source>
        <dbReference type="Proteomes" id="UP001163603"/>
    </source>
</evidence>
<comment type="caution">
    <text evidence="1">The sequence shown here is derived from an EMBL/GenBank/DDBJ whole genome shotgun (WGS) entry which is preliminary data.</text>
</comment>
<gene>
    <name evidence="1" type="ORF">Pint_18572</name>
</gene>
<proteinExistence type="predicted"/>
<evidence type="ECO:0000313" key="1">
    <source>
        <dbReference type="EMBL" id="KAJ0042487.1"/>
    </source>
</evidence>
<protein>
    <submittedName>
        <fullName evidence="1">Uncharacterized protein</fullName>
    </submittedName>
</protein>
<dbReference type="EMBL" id="CM047739">
    <property type="protein sequence ID" value="KAJ0042487.1"/>
    <property type="molecule type" value="Genomic_DNA"/>
</dbReference>
<sequence>MALRSLVSKYNVTYITPTFTCYQKPTFDSRGMSQKVVQSNISRRIGLIAAMASALLARDAIFREDVANGFDFRLVAPDQTVEQAESGIRDHAESLLQVKALLEAESWGAAQKALRSSSGYLKQDIYTIIQTKPESERRQLRKLYSDLFNNVTKLDYAARDKDASRVWQCYENIAAALDDILSRI</sequence>
<reference evidence="2" key="1">
    <citation type="journal article" date="2023" name="G3 (Bethesda)">
        <title>Genome assembly and association tests identify interacting loci associated with vigor, precocity, and sex in interspecific pistachio rootstocks.</title>
        <authorList>
            <person name="Palmer W."/>
            <person name="Jacygrad E."/>
            <person name="Sagayaradj S."/>
            <person name="Cavanaugh K."/>
            <person name="Han R."/>
            <person name="Bertier L."/>
            <person name="Beede B."/>
            <person name="Kafkas S."/>
            <person name="Golino D."/>
            <person name="Preece J."/>
            <person name="Michelmore R."/>
        </authorList>
    </citation>
    <scope>NUCLEOTIDE SEQUENCE [LARGE SCALE GENOMIC DNA]</scope>
</reference>
<organism evidence="1 2">
    <name type="scientific">Pistacia integerrima</name>
    <dbReference type="NCBI Taxonomy" id="434235"/>
    <lineage>
        <taxon>Eukaryota</taxon>
        <taxon>Viridiplantae</taxon>
        <taxon>Streptophyta</taxon>
        <taxon>Embryophyta</taxon>
        <taxon>Tracheophyta</taxon>
        <taxon>Spermatophyta</taxon>
        <taxon>Magnoliopsida</taxon>
        <taxon>eudicotyledons</taxon>
        <taxon>Gunneridae</taxon>
        <taxon>Pentapetalae</taxon>
        <taxon>rosids</taxon>
        <taxon>malvids</taxon>
        <taxon>Sapindales</taxon>
        <taxon>Anacardiaceae</taxon>
        <taxon>Pistacia</taxon>
    </lineage>
</organism>
<keyword evidence="2" id="KW-1185">Reference proteome</keyword>
<name>A0ACC0YV29_9ROSI</name>
<accession>A0ACC0YV29</accession>